<dbReference type="AlphaFoldDB" id="A0A0A9C9B5"/>
<name>A0A0A9C9B5_ARUDO</name>
<accession>A0A0A9C9B5</accession>
<organism evidence="2">
    <name type="scientific">Arundo donax</name>
    <name type="common">Giant reed</name>
    <name type="synonym">Donax arundinaceus</name>
    <dbReference type="NCBI Taxonomy" id="35708"/>
    <lineage>
        <taxon>Eukaryota</taxon>
        <taxon>Viridiplantae</taxon>
        <taxon>Streptophyta</taxon>
        <taxon>Embryophyta</taxon>
        <taxon>Tracheophyta</taxon>
        <taxon>Spermatophyta</taxon>
        <taxon>Magnoliopsida</taxon>
        <taxon>Liliopsida</taxon>
        <taxon>Poales</taxon>
        <taxon>Poaceae</taxon>
        <taxon>PACMAD clade</taxon>
        <taxon>Arundinoideae</taxon>
        <taxon>Arundineae</taxon>
        <taxon>Arundo</taxon>
    </lineage>
</organism>
<reference evidence="2" key="2">
    <citation type="journal article" date="2015" name="Data Brief">
        <title>Shoot transcriptome of the giant reed, Arundo donax.</title>
        <authorList>
            <person name="Barrero R.A."/>
            <person name="Guerrero F.D."/>
            <person name="Moolhuijzen P."/>
            <person name="Goolsby J.A."/>
            <person name="Tidwell J."/>
            <person name="Bellgard S.E."/>
            <person name="Bellgard M.I."/>
        </authorList>
    </citation>
    <scope>NUCLEOTIDE SEQUENCE</scope>
    <source>
        <tissue evidence="2">Shoot tissue taken approximately 20 cm above the soil surface</tissue>
    </source>
</reference>
<proteinExistence type="predicted"/>
<reference evidence="2" key="1">
    <citation type="submission" date="2014-09" db="EMBL/GenBank/DDBJ databases">
        <authorList>
            <person name="Magalhaes I.L.F."/>
            <person name="Oliveira U."/>
            <person name="Santos F.R."/>
            <person name="Vidigal T.H.D.A."/>
            <person name="Brescovit A.D."/>
            <person name="Santos A.J."/>
        </authorList>
    </citation>
    <scope>NUCLEOTIDE SEQUENCE</scope>
    <source>
        <tissue evidence="2">Shoot tissue taken approximately 20 cm above the soil surface</tissue>
    </source>
</reference>
<sequence>MQCLLHSVVTMINGRAQANDSMKACISFLFASFINYFICCGELISLTLAIAIVPPLQQYTIAVVWMS</sequence>
<evidence type="ECO:0000313" key="2">
    <source>
        <dbReference type="EMBL" id="JAD72126.1"/>
    </source>
</evidence>
<keyword evidence="1" id="KW-0812">Transmembrane</keyword>
<protein>
    <submittedName>
        <fullName evidence="2">Uncharacterized protein</fullName>
    </submittedName>
</protein>
<feature type="transmembrane region" description="Helical" evidence="1">
    <location>
        <begin position="28"/>
        <end position="53"/>
    </location>
</feature>
<dbReference type="EMBL" id="GBRH01225769">
    <property type="protein sequence ID" value="JAD72126.1"/>
    <property type="molecule type" value="Transcribed_RNA"/>
</dbReference>
<keyword evidence="1" id="KW-0472">Membrane</keyword>
<keyword evidence="1" id="KW-1133">Transmembrane helix</keyword>
<evidence type="ECO:0000256" key="1">
    <source>
        <dbReference type="SAM" id="Phobius"/>
    </source>
</evidence>